<keyword evidence="9 11" id="KW-0472">Membrane</keyword>
<dbReference type="PANTHER" id="PTHR12468">
    <property type="entry name" value="GPI MANNOSYLTRANSFERASE 2"/>
    <property type="match status" value="1"/>
</dbReference>
<name>A0A9W6NQW1_9ACTN</name>
<feature type="transmembrane region" description="Helical" evidence="11">
    <location>
        <begin position="403"/>
        <end position="420"/>
    </location>
</feature>
<feature type="transmembrane region" description="Helical" evidence="11">
    <location>
        <begin position="457"/>
        <end position="479"/>
    </location>
</feature>
<dbReference type="InterPro" id="IPR007315">
    <property type="entry name" value="PIG-V/Gpi18"/>
</dbReference>
<feature type="transmembrane region" description="Helical" evidence="11">
    <location>
        <begin position="108"/>
        <end position="131"/>
    </location>
</feature>
<evidence type="ECO:0000256" key="7">
    <source>
        <dbReference type="ARBA" id="ARBA00022824"/>
    </source>
</evidence>
<evidence type="ECO:0000256" key="5">
    <source>
        <dbReference type="ARBA" id="ARBA00022679"/>
    </source>
</evidence>
<dbReference type="GO" id="GO:0006506">
    <property type="term" value="P:GPI anchor biosynthetic process"/>
    <property type="evidence" value="ECO:0007669"/>
    <property type="project" value="UniProtKB-KW"/>
</dbReference>
<keyword evidence="4" id="KW-0328">Glycosyltransferase</keyword>
<evidence type="ECO:0000256" key="6">
    <source>
        <dbReference type="ARBA" id="ARBA00022692"/>
    </source>
</evidence>
<dbReference type="Pfam" id="PF04188">
    <property type="entry name" value="Mannosyl_trans2"/>
    <property type="match status" value="1"/>
</dbReference>
<accession>A0A9W6NQW1</accession>
<feature type="transmembrane region" description="Helical" evidence="11">
    <location>
        <begin position="227"/>
        <end position="245"/>
    </location>
</feature>
<gene>
    <name evidence="12" type="ORF">GCM10017581_077020</name>
</gene>
<comment type="caution">
    <text evidence="12">The sequence shown here is derived from an EMBL/GenBank/DDBJ whole genome shotgun (WGS) entry which is preliminary data.</text>
</comment>
<organism evidence="12 13">
    <name type="scientific">Dactylosporangium matsuzakiense</name>
    <dbReference type="NCBI Taxonomy" id="53360"/>
    <lineage>
        <taxon>Bacteria</taxon>
        <taxon>Bacillati</taxon>
        <taxon>Actinomycetota</taxon>
        <taxon>Actinomycetes</taxon>
        <taxon>Micromonosporales</taxon>
        <taxon>Micromonosporaceae</taxon>
        <taxon>Dactylosporangium</taxon>
    </lineage>
</organism>
<proteinExistence type="predicted"/>
<dbReference type="GO" id="GO:0004376">
    <property type="term" value="F:GPI mannosyltransferase activity"/>
    <property type="evidence" value="ECO:0007669"/>
    <property type="project" value="InterPro"/>
</dbReference>
<feature type="region of interest" description="Disordered" evidence="10">
    <location>
        <begin position="22"/>
        <end position="92"/>
    </location>
</feature>
<sequence>MSLPSGAIESDAADVNDIDIYGLHTGRDPVNGEAGPKAVAAPAVPVDSPKAAVGAPVLDDSPTDERPAPPVPSAAKDVEPDGDSDDEPAETPKWRAWMRPWMEPWVRSLRAALGVWFGAIAAYLFVTFFAWRFVPKHIPPVHDLMGTWYKYDTVFYVRIAEDGYLWSKFAPAFYPLYPALIKALNPIFPGGGLPAGLFISIMFGLVALVMLHRLVDHEFGEKVASRTTFYIVAFPAGFFLFAAYNESLYLALVLISLYAARKGNFWVANVAAAFAGSTRLFGLLLAAPLIYEYMRQRGWSLRKIRWDALSFGLIPSGVVAFAIFLERTTGDWLAFSHAQDGWKRKYDWPGVPMWKTLKLLNDKPFLQDWRLLQLVNLAVVAGAIILLLLALRRRSRLSFRPDQYYLLVYAAVPILLFISTETGWPNYLMSATRIGLEWFPAFIILGMMGRSRAFERFYLLLAIMAQGMFLAPMLLNIQFTA</sequence>
<keyword evidence="8 11" id="KW-1133">Transmembrane helix</keyword>
<feature type="transmembrane region" description="Helical" evidence="11">
    <location>
        <begin position="308"/>
        <end position="325"/>
    </location>
</feature>
<keyword evidence="6 11" id="KW-0812">Transmembrane</keyword>
<keyword evidence="13" id="KW-1185">Reference proteome</keyword>
<evidence type="ECO:0000256" key="10">
    <source>
        <dbReference type="SAM" id="MobiDB-lite"/>
    </source>
</evidence>
<keyword evidence="5" id="KW-0808">Transferase</keyword>
<dbReference type="GO" id="GO:0016020">
    <property type="term" value="C:membrane"/>
    <property type="evidence" value="ECO:0007669"/>
    <property type="project" value="GOC"/>
</dbReference>
<evidence type="ECO:0000256" key="2">
    <source>
        <dbReference type="ARBA" id="ARBA00004687"/>
    </source>
</evidence>
<dbReference type="GO" id="GO:0000009">
    <property type="term" value="F:alpha-1,6-mannosyltransferase activity"/>
    <property type="evidence" value="ECO:0007669"/>
    <property type="project" value="InterPro"/>
</dbReference>
<feature type="transmembrane region" description="Helical" evidence="11">
    <location>
        <begin position="265"/>
        <end position="287"/>
    </location>
</feature>
<protein>
    <recommendedName>
        <fullName evidence="14">Mannosyltransferase PIG-V</fullName>
    </recommendedName>
</protein>
<dbReference type="Proteomes" id="UP001143480">
    <property type="component" value="Unassembled WGS sequence"/>
</dbReference>
<feature type="transmembrane region" description="Helical" evidence="11">
    <location>
        <begin position="195"/>
        <end position="215"/>
    </location>
</feature>
<evidence type="ECO:0000256" key="3">
    <source>
        <dbReference type="ARBA" id="ARBA00022502"/>
    </source>
</evidence>
<evidence type="ECO:0000256" key="4">
    <source>
        <dbReference type="ARBA" id="ARBA00022676"/>
    </source>
</evidence>
<evidence type="ECO:0000256" key="11">
    <source>
        <dbReference type="SAM" id="Phobius"/>
    </source>
</evidence>
<reference evidence="12" key="1">
    <citation type="journal article" date="2014" name="Int. J. Syst. Evol. Microbiol.">
        <title>Complete genome sequence of Corynebacterium casei LMG S-19264T (=DSM 44701T), isolated from a smear-ripened cheese.</title>
        <authorList>
            <consortium name="US DOE Joint Genome Institute (JGI-PGF)"/>
            <person name="Walter F."/>
            <person name="Albersmeier A."/>
            <person name="Kalinowski J."/>
            <person name="Ruckert C."/>
        </authorList>
    </citation>
    <scope>NUCLEOTIDE SEQUENCE</scope>
    <source>
        <strain evidence="12">VKM Ac-1321</strain>
    </source>
</reference>
<comment type="pathway">
    <text evidence="2">Glycolipid biosynthesis; glycosylphosphatidylinositol-anchor biosynthesis.</text>
</comment>
<dbReference type="AlphaFoldDB" id="A0A9W6NQW1"/>
<feature type="compositionally biased region" description="Acidic residues" evidence="10">
    <location>
        <begin position="80"/>
        <end position="89"/>
    </location>
</feature>
<evidence type="ECO:0008006" key="14">
    <source>
        <dbReference type="Google" id="ProtNLM"/>
    </source>
</evidence>
<comment type="subcellular location">
    <subcellularLocation>
        <location evidence="1">Endoplasmic reticulum membrane</location>
        <topology evidence="1">Multi-pass membrane protein</topology>
    </subcellularLocation>
</comment>
<feature type="transmembrane region" description="Helical" evidence="11">
    <location>
        <begin position="426"/>
        <end position="445"/>
    </location>
</feature>
<evidence type="ECO:0000313" key="12">
    <source>
        <dbReference type="EMBL" id="GLL05954.1"/>
    </source>
</evidence>
<evidence type="ECO:0000256" key="1">
    <source>
        <dbReference type="ARBA" id="ARBA00004477"/>
    </source>
</evidence>
<dbReference type="EMBL" id="BSFP01000066">
    <property type="protein sequence ID" value="GLL05954.1"/>
    <property type="molecule type" value="Genomic_DNA"/>
</dbReference>
<keyword evidence="7" id="KW-0256">Endoplasmic reticulum</keyword>
<evidence type="ECO:0000256" key="9">
    <source>
        <dbReference type="ARBA" id="ARBA00023136"/>
    </source>
</evidence>
<evidence type="ECO:0000313" key="13">
    <source>
        <dbReference type="Proteomes" id="UP001143480"/>
    </source>
</evidence>
<reference evidence="12" key="2">
    <citation type="submission" date="2023-01" db="EMBL/GenBank/DDBJ databases">
        <authorList>
            <person name="Sun Q."/>
            <person name="Evtushenko L."/>
        </authorList>
    </citation>
    <scope>NUCLEOTIDE SEQUENCE</scope>
    <source>
        <strain evidence="12">VKM Ac-1321</strain>
    </source>
</reference>
<feature type="compositionally biased region" description="Low complexity" evidence="10">
    <location>
        <begin position="34"/>
        <end position="53"/>
    </location>
</feature>
<dbReference type="PANTHER" id="PTHR12468:SF2">
    <property type="entry name" value="GPI MANNOSYLTRANSFERASE 2"/>
    <property type="match status" value="1"/>
</dbReference>
<keyword evidence="3" id="KW-0337">GPI-anchor biosynthesis</keyword>
<dbReference type="GO" id="GO:0031501">
    <property type="term" value="C:mannosyltransferase complex"/>
    <property type="evidence" value="ECO:0007669"/>
    <property type="project" value="TreeGrafter"/>
</dbReference>
<evidence type="ECO:0000256" key="8">
    <source>
        <dbReference type="ARBA" id="ARBA00022989"/>
    </source>
</evidence>
<feature type="transmembrane region" description="Helical" evidence="11">
    <location>
        <begin position="371"/>
        <end position="391"/>
    </location>
</feature>